<name>A0A451AJI6_9GAMM</name>
<dbReference type="NCBIfam" id="TIGR01128">
    <property type="entry name" value="holA"/>
    <property type="match status" value="1"/>
</dbReference>
<dbReference type="InterPro" id="IPR005790">
    <property type="entry name" value="DNA_polIII_delta"/>
</dbReference>
<feature type="domain" description="DNA polymerase III delta N-terminal" evidence="10">
    <location>
        <begin position="20"/>
        <end position="132"/>
    </location>
</feature>
<dbReference type="GO" id="GO:0003887">
    <property type="term" value="F:DNA-directed DNA polymerase activity"/>
    <property type="evidence" value="ECO:0007669"/>
    <property type="project" value="UniProtKB-UniRule"/>
</dbReference>
<dbReference type="PANTHER" id="PTHR34388">
    <property type="entry name" value="DNA POLYMERASE III SUBUNIT DELTA"/>
    <property type="match status" value="1"/>
</dbReference>
<dbReference type="GO" id="GO:0003677">
    <property type="term" value="F:DNA binding"/>
    <property type="evidence" value="ECO:0007669"/>
    <property type="project" value="InterPro"/>
</dbReference>
<dbReference type="InterPro" id="IPR010372">
    <property type="entry name" value="DNA_pol3_delta_N"/>
</dbReference>
<dbReference type="Gene3D" id="1.20.272.10">
    <property type="match status" value="1"/>
</dbReference>
<dbReference type="CDD" id="cd18138">
    <property type="entry name" value="HLD_clamp_pol_III_delta"/>
    <property type="match status" value="1"/>
</dbReference>
<dbReference type="AlphaFoldDB" id="A0A451AJI6"/>
<comment type="similarity">
    <text evidence="7">Belongs to the DNA polymerase HolA subunit family.</text>
</comment>
<protein>
    <recommendedName>
        <fullName evidence="2 9">DNA polymerase III subunit delta</fullName>
        <ecNumber evidence="1 9">2.7.7.7</ecNumber>
    </recommendedName>
</protein>
<dbReference type="EC" id="2.7.7.7" evidence="1 9"/>
<dbReference type="SUPFAM" id="SSF48019">
    <property type="entry name" value="post-AAA+ oligomerization domain-like"/>
    <property type="match status" value="1"/>
</dbReference>
<dbReference type="Gene3D" id="1.10.8.60">
    <property type="match status" value="1"/>
</dbReference>
<gene>
    <name evidence="11" type="ORF">BECKUNK1418G_GA0071005_10833</name>
    <name evidence="12" type="ORF">BECKUNK1418H_GA0071006_10833</name>
</gene>
<proteinExistence type="inferred from homology"/>
<evidence type="ECO:0000256" key="4">
    <source>
        <dbReference type="ARBA" id="ARBA00022695"/>
    </source>
</evidence>
<evidence type="ECO:0000313" key="11">
    <source>
        <dbReference type="EMBL" id="VFK66201.1"/>
    </source>
</evidence>
<sequence length="356" mass="40027">MQIKPEQVPAHLQRGLAAVYVISADEFLQATETRDVILRSASNLGFTERLVFHADNRFDWNIVRQYVDSLSLFSEKRLLDIRLPGGNVGQQGADVLARCVSRLNSDRMIILSTGQLDARQRKSTWYKSLEKVGVAIAIYPVDSRNLPQWINARVLQRGMTITREAARLLADRMDGNLLACAQEIEKFALPGDTREIDEQKIFECVMDSAHFDAFALVDSTLAGDAEHTVRILLKLAEEDTDALSVLGILAWEIREIARIAGALTSGMRLEQAISKQPVWSRRKKGIASALNRHDWRDWLRILHAAEYVDQTIKGARKGDPWEALLRLALLIVGVESPFLSEPKAQSSTVRPIGYRM</sequence>
<keyword evidence="5" id="KW-0235">DNA replication</keyword>
<comment type="catalytic activity">
    <reaction evidence="8">
        <text>DNA(n) + a 2'-deoxyribonucleoside 5'-triphosphate = DNA(n+1) + diphosphate</text>
        <dbReference type="Rhea" id="RHEA:22508"/>
        <dbReference type="Rhea" id="RHEA-COMP:17339"/>
        <dbReference type="Rhea" id="RHEA-COMP:17340"/>
        <dbReference type="ChEBI" id="CHEBI:33019"/>
        <dbReference type="ChEBI" id="CHEBI:61560"/>
        <dbReference type="ChEBI" id="CHEBI:173112"/>
        <dbReference type="EC" id="2.7.7.7"/>
    </reaction>
</comment>
<evidence type="ECO:0000256" key="2">
    <source>
        <dbReference type="ARBA" id="ARBA00017703"/>
    </source>
</evidence>
<organism evidence="11">
    <name type="scientific">Candidatus Kentrum sp. UNK</name>
    <dbReference type="NCBI Taxonomy" id="2126344"/>
    <lineage>
        <taxon>Bacteria</taxon>
        <taxon>Pseudomonadati</taxon>
        <taxon>Pseudomonadota</taxon>
        <taxon>Gammaproteobacteria</taxon>
        <taxon>Candidatus Kentrum</taxon>
    </lineage>
</organism>
<dbReference type="SUPFAM" id="SSF52540">
    <property type="entry name" value="P-loop containing nucleoside triphosphate hydrolases"/>
    <property type="match status" value="1"/>
</dbReference>
<evidence type="ECO:0000259" key="10">
    <source>
        <dbReference type="Pfam" id="PF06144"/>
    </source>
</evidence>
<reference evidence="11" key="1">
    <citation type="submission" date="2019-02" db="EMBL/GenBank/DDBJ databases">
        <authorList>
            <person name="Gruber-Vodicka R. H."/>
            <person name="Seah K. B. B."/>
        </authorList>
    </citation>
    <scope>NUCLEOTIDE SEQUENCE</scope>
    <source>
        <strain evidence="12">BECK_BY19</strain>
        <strain evidence="11">BECK_BY8</strain>
    </source>
</reference>
<keyword evidence="4" id="KW-0548">Nucleotidyltransferase</keyword>
<keyword evidence="3" id="KW-0808">Transferase</keyword>
<evidence type="ECO:0000256" key="5">
    <source>
        <dbReference type="ARBA" id="ARBA00022705"/>
    </source>
</evidence>
<evidence type="ECO:0000256" key="9">
    <source>
        <dbReference type="NCBIfam" id="TIGR01128"/>
    </source>
</evidence>
<dbReference type="GO" id="GO:0009360">
    <property type="term" value="C:DNA polymerase III complex"/>
    <property type="evidence" value="ECO:0007669"/>
    <property type="project" value="UniProtKB-UniRule"/>
</dbReference>
<dbReference type="EMBL" id="CAADGD010000083">
    <property type="protein sequence ID" value="VFK71815.1"/>
    <property type="molecule type" value="Genomic_DNA"/>
</dbReference>
<accession>A0A451AJI6</accession>
<evidence type="ECO:0000256" key="8">
    <source>
        <dbReference type="ARBA" id="ARBA00049244"/>
    </source>
</evidence>
<dbReference type="InterPro" id="IPR027417">
    <property type="entry name" value="P-loop_NTPase"/>
</dbReference>
<dbReference type="EMBL" id="CAADFZ010000083">
    <property type="protein sequence ID" value="VFK66201.1"/>
    <property type="molecule type" value="Genomic_DNA"/>
</dbReference>
<evidence type="ECO:0000256" key="6">
    <source>
        <dbReference type="ARBA" id="ARBA00022932"/>
    </source>
</evidence>
<evidence type="ECO:0000256" key="7">
    <source>
        <dbReference type="ARBA" id="ARBA00034754"/>
    </source>
</evidence>
<dbReference type="GO" id="GO:0006261">
    <property type="term" value="P:DNA-templated DNA replication"/>
    <property type="evidence" value="ECO:0007669"/>
    <property type="project" value="TreeGrafter"/>
</dbReference>
<evidence type="ECO:0000256" key="1">
    <source>
        <dbReference type="ARBA" id="ARBA00012417"/>
    </source>
</evidence>
<evidence type="ECO:0000256" key="3">
    <source>
        <dbReference type="ARBA" id="ARBA00022679"/>
    </source>
</evidence>
<evidence type="ECO:0000313" key="12">
    <source>
        <dbReference type="EMBL" id="VFK71815.1"/>
    </source>
</evidence>
<dbReference type="Gene3D" id="3.40.50.300">
    <property type="entry name" value="P-loop containing nucleotide triphosphate hydrolases"/>
    <property type="match status" value="1"/>
</dbReference>
<keyword evidence="6" id="KW-0239">DNA-directed DNA polymerase</keyword>
<dbReference type="PANTHER" id="PTHR34388:SF1">
    <property type="entry name" value="DNA POLYMERASE III SUBUNIT DELTA"/>
    <property type="match status" value="1"/>
</dbReference>
<dbReference type="Pfam" id="PF06144">
    <property type="entry name" value="DNA_pol3_delta"/>
    <property type="match status" value="1"/>
</dbReference>
<dbReference type="InterPro" id="IPR008921">
    <property type="entry name" value="DNA_pol3_clamp-load_cplx_C"/>
</dbReference>